<dbReference type="InterPro" id="IPR003439">
    <property type="entry name" value="ABC_transporter-like_ATP-bd"/>
</dbReference>
<dbReference type="Gene3D" id="3.40.50.300">
    <property type="entry name" value="P-loop containing nucleotide triphosphate hydrolases"/>
    <property type="match status" value="1"/>
</dbReference>
<evidence type="ECO:0000313" key="5">
    <source>
        <dbReference type="EMBL" id="MBT0773705.1"/>
    </source>
</evidence>
<comment type="caution">
    <text evidence="5">The sequence shown here is derived from an EMBL/GenBank/DDBJ whole genome shotgun (WGS) entry which is preliminary data.</text>
</comment>
<dbReference type="PROSITE" id="PS00211">
    <property type="entry name" value="ABC_TRANSPORTER_1"/>
    <property type="match status" value="1"/>
</dbReference>
<dbReference type="SUPFAM" id="SSF52540">
    <property type="entry name" value="P-loop containing nucleoside triphosphate hydrolases"/>
    <property type="match status" value="1"/>
</dbReference>
<dbReference type="CDD" id="cd03293">
    <property type="entry name" value="ABC_NrtD_SsuB_transporters"/>
    <property type="match status" value="1"/>
</dbReference>
<name>A0ABS5TSE9_9ACTN</name>
<dbReference type="GO" id="GO:0005524">
    <property type="term" value="F:ATP binding"/>
    <property type="evidence" value="ECO:0007669"/>
    <property type="project" value="UniProtKB-KW"/>
</dbReference>
<dbReference type="EMBL" id="JAHBAY010000019">
    <property type="protein sequence ID" value="MBT0773705.1"/>
    <property type="molecule type" value="Genomic_DNA"/>
</dbReference>
<dbReference type="SMART" id="SM00382">
    <property type="entry name" value="AAA"/>
    <property type="match status" value="1"/>
</dbReference>
<evidence type="ECO:0000313" key="6">
    <source>
        <dbReference type="Proteomes" id="UP001197247"/>
    </source>
</evidence>
<dbReference type="PROSITE" id="PS50893">
    <property type="entry name" value="ABC_TRANSPORTER_2"/>
    <property type="match status" value="1"/>
</dbReference>
<dbReference type="PANTHER" id="PTHR42788">
    <property type="entry name" value="TAURINE IMPORT ATP-BINDING PROTEIN-RELATED"/>
    <property type="match status" value="1"/>
</dbReference>
<dbReference type="InterPro" id="IPR017871">
    <property type="entry name" value="ABC_transporter-like_CS"/>
</dbReference>
<keyword evidence="6" id="KW-1185">Reference proteome</keyword>
<dbReference type="Pfam" id="PF00005">
    <property type="entry name" value="ABC_tran"/>
    <property type="match status" value="1"/>
</dbReference>
<keyword evidence="1" id="KW-0813">Transport</keyword>
<dbReference type="Proteomes" id="UP001197247">
    <property type="component" value="Unassembled WGS sequence"/>
</dbReference>
<protein>
    <submittedName>
        <fullName evidence="5">ABC transporter ATP-binding protein</fullName>
    </submittedName>
</protein>
<evidence type="ECO:0000259" key="4">
    <source>
        <dbReference type="PROSITE" id="PS50893"/>
    </source>
</evidence>
<dbReference type="InterPro" id="IPR003593">
    <property type="entry name" value="AAA+_ATPase"/>
</dbReference>
<dbReference type="InterPro" id="IPR050166">
    <property type="entry name" value="ABC_transporter_ATP-bind"/>
</dbReference>
<reference evidence="5 6" key="1">
    <citation type="submission" date="2021-05" db="EMBL/GenBank/DDBJ databases">
        <title>Kineosporia and Streptomyces sp. nov. two new marine actinobacteria isolated from Coral.</title>
        <authorList>
            <person name="Buangrab K."/>
            <person name="Sutthacheep M."/>
            <person name="Yeemin T."/>
            <person name="Harunari E."/>
            <person name="Igarashi Y."/>
            <person name="Kanchanasin P."/>
            <person name="Tanasupawat S."/>
            <person name="Phongsopitanun W."/>
        </authorList>
    </citation>
    <scope>NUCLEOTIDE SEQUENCE [LARGE SCALE GENOMIC DNA]</scope>
    <source>
        <strain evidence="5 6">J2-2</strain>
    </source>
</reference>
<dbReference type="RefSeq" id="WP_214160245.1">
    <property type="nucleotide sequence ID" value="NZ_JAHBAY010000019.1"/>
</dbReference>
<dbReference type="InterPro" id="IPR027417">
    <property type="entry name" value="P-loop_NTPase"/>
</dbReference>
<keyword evidence="2" id="KW-0547">Nucleotide-binding</keyword>
<evidence type="ECO:0000256" key="1">
    <source>
        <dbReference type="ARBA" id="ARBA00022448"/>
    </source>
</evidence>
<evidence type="ECO:0000256" key="3">
    <source>
        <dbReference type="ARBA" id="ARBA00022840"/>
    </source>
</evidence>
<feature type="domain" description="ABC transporter" evidence="4">
    <location>
        <begin position="26"/>
        <end position="247"/>
    </location>
</feature>
<evidence type="ECO:0000256" key="2">
    <source>
        <dbReference type="ARBA" id="ARBA00022741"/>
    </source>
</evidence>
<gene>
    <name evidence="5" type="ORF">KIH74_32470</name>
</gene>
<dbReference type="PANTHER" id="PTHR42788:SF13">
    <property type="entry name" value="ALIPHATIC SULFONATES IMPORT ATP-BINDING PROTEIN SSUB"/>
    <property type="match status" value="1"/>
</dbReference>
<sequence>MASIPAPTPAVTPALTQATSAPAPLIEFRQVQKTYSNGFQAVTPFDLSVGAGEIVSLVGPSGCGKTTVIRMAAGLSAVSGGELVRRTDQLAYVFQDPTLLAWRNVRSNVELVAKLKGVDKATRSAAATAAIEMVGLGAFEKSLPRQLSGGMKMRVSLARAITSAPELMMMDEPFAALDEFTRENMQKELLRLWRASGFGAMFITHSISEAVNLGHRIVVMAAKPGRIARIIDSPSPPTQDDAPRDKQALAATAELVSSLLAGDEA</sequence>
<proteinExistence type="predicted"/>
<organism evidence="5 6">
    <name type="scientific">Kineosporia corallincola</name>
    <dbReference type="NCBI Taxonomy" id="2835133"/>
    <lineage>
        <taxon>Bacteria</taxon>
        <taxon>Bacillati</taxon>
        <taxon>Actinomycetota</taxon>
        <taxon>Actinomycetes</taxon>
        <taxon>Kineosporiales</taxon>
        <taxon>Kineosporiaceae</taxon>
        <taxon>Kineosporia</taxon>
    </lineage>
</organism>
<accession>A0ABS5TSE9</accession>
<keyword evidence="3 5" id="KW-0067">ATP-binding</keyword>